<dbReference type="InParanoid" id="A0A545AI65"/>
<dbReference type="GO" id="GO:0005829">
    <property type="term" value="C:cytosol"/>
    <property type="evidence" value="ECO:0007669"/>
    <property type="project" value="TreeGrafter"/>
</dbReference>
<dbReference type="InterPro" id="IPR041164">
    <property type="entry name" value="LDcluster4"/>
</dbReference>
<dbReference type="Proteomes" id="UP000317982">
    <property type="component" value="Unassembled WGS sequence"/>
</dbReference>
<dbReference type="OrthoDB" id="9807160at2"/>
<reference evidence="1 2" key="1">
    <citation type="submission" date="2019-07" db="EMBL/GenBank/DDBJ databases">
        <title>Cryptosporangium phraense sp. nov., isolated from plant litter.</title>
        <authorList>
            <person name="Suriyachadkun C."/>
        </authorList>
    </citation>
    <scope>NUCLEOTIDE SEQUENCE [LARGE SCALE GENOMIC DNA]</scope>
    <source>
        <strain evidence="1 2">A-T 5661</strain>
    </source>
</reference>
<dbReference type="PANTHER" id="PTHR43393">
    <property type="entry name" value="CYTOKININ RIBOSIDE 5'-MONOPHOSPHATE PHOSPHORIBOHYDROLASE"/>
    <property type="match status" value="1"/>
</dbReference>
<dbReference type="SUPFAM" id="SSF102405">
    <property type="entry name" value="MCP/YpsA-like"/>
    <property type="match status" value="1"/>
</dbReference>
<dbReference type="EMBL" id="VIRS01000031">
    <property type="protein sequence ID" value="TQS41014.1"/>
    <property type="molecule type" value="Genomic_DNA"/>
</dbReference>
<proteinExistence type="predicted"/>
<gene>
    <name evidence="1" type="ORF">FL583_32070</name>
</gene>
<dbReference type="InterPro" id="IPR052341">
    <property type="entry name" value="LOG_family_nucleotidases"/>
</dbReference>
<sequence length="380" mass="40095">METPWKLGVASCVRRQDGLVDSTPDELESLAELRIWLDKRTLAGLAVQGLDLTAVPFDGVDVSDALFLGCRLDRATAADLVARGASVVPELAPSPYPTHPSALYTAEQLTRGFETGGFAGMYDSVVYRHFVEHGGALPPLREALGQRLHDHGIDNALGDALAQWTSGPIIGVMGGHAEPRGSSAYRAAASLGRALTAAGALVLTGGGPGVMEAANLGAYVPDLAVIDDLARVPSFTDHDPFTASALAVRARYPNADPWAGGLSIPTWLYGHEPANLFAGQIAKYFSNAIREDTILRACRGGIVFAPGRAGTVQEVFQAATKSFYGSDGQSGPMIFLGRRYWTEVLPVEALLRPLMADAPVEPPPIALTDDIDEAVALLVG</sequence>
<evidence type="ECO:0000313" key="2">
    <source>
        <dbReference type="Proteomes" id="UP000317982"/>
    </source>
</evidence>
<dbReference type="Gene3D" id="3.40.50.450">
    <property type="match status" value="1"/>
</dbReference>
<evidence type="ECO:0000313" key="1">
    <source>
        <dbReference type="EMBL" id="TQS41014.1"/>
    </source>
</evidence>
<comment type="caution">
    <text evidence="1">The sequence shown here is derived from an EMBL/GenBank/DDBJ whole genome shotgun (WGS) entry which is preliminary data.</text>
</comment>
<name>A0A545AI65_9ACTN</name>
<dbReference type="Pfam" id="PF18306">
    <property type="entry name" value="LDcluster4"/>
    <property type="match status" value="1"/>
</dbReference>
<keyword evidence="2" id="KW-1185">Reference proteome</keyword>
<dbReference type="PANTHER" id="PTHR43393:SF3">
    <property type="entry name" value="LYSINE DECARBOXYLASE-LIKE PROTEIN"/>
    <property type="match status" value="1"/>
</dbReference>
<accession>A0A545AI65</accession>
<organism evidence="1 2">
    <name type="scientific">Cryptosporangium phraense</name>
    <dbReference type="NCBI Taxonomy" id="2593070"/>
    <lineage>
        <taxon>Bacteria</taxon>
        <taxon>Bacillati</taxon>
        <taxon>Actinomycetota</taxon>
        <taxon>Actinomycetes</taxon>
        <taxon>Cryptosporangiales</taxon>
        <taxon>Cryptosporangiaceae</taxon>
        <taxon>Cryptosporangium</taxon>
    </lineage>
</organism>
<protein>
    <recommendedName>
        <fullName evidence="3">Rossmann fold nucleotide-binding protein</fullName>
    </recommendedName>
</protein>
<dbReference type="AlphaFoldDB" id="A0A545AI65"/>
<evidence type="ECO:0008006" key="3">
    <source>
        <dbReference type="Google" id="ProtNLM"/>
    </source>
</evidence>